<organism evidence="2 3">
    <name type="scientific">Flavobacterium columnare</name>
    <dbReference type="NCBI Taxonomy" id="996"/>
    <lineage>
        <taxon>Bacteria</taxon>
        <taxon>Pseudomonadati</taxon>
        <taxon>Bacteroidota</taxon>
        <taxon>Flavobacteriia</taxon>
        <taxon>Flavobacteriales</taxon>
        <taxon>Flavobacteriaceae</taxon>
        <taxon>Flavobacterium</taxon>
    </lineage>
</organism>
<reference evidence="2 3" key="1">
    <citation type="journal article" date="2017" name="Infect. Genet. Evol.">
        <title>Comparative genome analysis of fish pathogen Flavobacterium columnare reveals extensive sequence diversity within the species.</title>
        <authorList>
            <person name="Kayansamruaj P."/>
            <person name="Dong H.T."/>
            <person name="Hirono I."/>
            <person name="Kondo H."/>
            <person name="Senapin S."/>
            <person name="Rodkhum C."/>
        </authorList>
    </citation>
    <scope>NUCLEOTIDE SEQUENCE [LARGE SCALE GENOMIC DNA]</scope>
    <source>
        <strain evidence="2 3">1214</strain>
    </source>
</reference>
<keyword evidence="1" id="KW-1133">Transmembrane helix</keyword>
<dbReference type="AlphaFoldDB" id="A0A246G9I2"/>
<feature type="transmembrane region" description="Helical" evidence="1">
    <location>
        <begin position="69"/>
        <end position="93"/>
    </location>
</feature>
<evidence type="ECO:0000313" key="3">
    <source>
        <dbReference type="Proteomes" id="UP000198034"/>
    </source>
</evidence>
<comment type="caution">
    <text evidence="2">The sequence shown here is derived from an EMBL/GenBank/DDBJ whole genome shotgun (WGS) entry which is preliminary data.</text>
</comment>
<keyword evidence="1" id="KW-0472">Membrane</keyword>
<evidence type="ECO:0008006" key="4">
    <source>
        <dbReference type="Google" id="ProtNLM"/>
    </source>
</evidence>
<keyword evidence="1" id="KW-0812">Transmembrane</keyword>
<gene>
    <name evidence="2" type="ORF">BWK62_10195</name>
</gene>
<sequence length="133" mass="15261">MDSSKIHFILKLILAIILLQTLFFKFTANPESIYIFKKLNIEPFGRIFTGIIELISSVLLFFNRTRFYASLLILGTMTIALLSHLSILGLEIIDDGGTLYILACICFTISSYLSLLYKNDFIKNFNQFKNTFL</sequence>
<proteinExistence type="predicted"/>
<evidence type="ECO:0000256" key="1">
    <source>
        <dbReference type="SAM" id="Phobius"/>
    </source>
</evidence>
<feature type="transmembrane region" description="Helical" evidence="1">
    <location>
        <begin position="99"/>
        <end position="117"/>
    </location>
</feature>
<feature type="transmembrane region" description="Helical" evidence="1">
    <location>
        <begin position="7"/>
        <end position="24"/>
    </location>
</feature>
<feature type="transmembrane region" description="Helical" evidence="1">
    <location>
        <begin position="44"/>
        <end position="62"/>
    </location>
</feature>
<name>A0A246G9I2_9FLAO</name>
<evidence type="ECO:0000313" key="2">
    <source>
        <dbReference type="EMBL" id="OWP76237.1"/>
    </source>
</evidence>
<protein>
    <recommendedName>
        <fullName evidence="4">DoxX family protein</fullName>
    </recommendedName>
</protein>
<dbReference type="Proteomes" id="UP000198034">
    <property type="component" value="Unassembled WGS sequence"/>
</dbReference>
<dbReference type="EMBL" id="MTCY01000029">
    <property type="protein sequence ID" value="OWP76237.1"/>
    <property type="molecule type" value="Genomic_DNA"/>
</dbReference>
<accession>A0A246G9I2</accession>